<dbReference type="AlphaFoldDB" id="A0A2N8ZDC7"/>
<keyword evidence="2" id="KW-1185">Reference proteome</keyword>
<reference evidence="1 2" key="1">
    <citation type="submission" date="2017-10" db="EMBL/GenBank/DDBJ databases">
        <authorList>
            <person name="Banno H."/>
            <person name="Chua N.-H."/>
        </authorList>
    </citation>
    <scope>NUCLEOTIDE SEQUENCE [LARGE SCALE GENOMIC DNA]</scope>
    <source>
        <strain evidence="1">Vibrio tapetis CECT4600</strain>
    </source>
</reference>
<dbReference type="KEGG" id="vta:A1909"/>
<name>A0A2N8ZDC7_9VIBR</name>
<protein>
    <submittedName>
        <fullName evidence="1">Uncharacterized protein</fullName>
    </submittedName>
</protein>
<evidence type="ECO:0000313" key="2">
    <source>
        <dbReference type="Proteomes" id="UP000235828"/>
    </source>
</evidence>
<evidence type="ECO:0000313" key="1">
    <source>
        <dbReference type="EMBL" id="SON49888.1"/>
    </source>
</evidence>
<dbReference type="EMBL" id="LT960611">
    <property type="protein sequence ID" value="SON49888.1"/>
    <property type="molecule type" value="Genomic_DNA"/>
</dbReference>
<accession>A0A2N8ZDC7</accession>
<proteinExistence type="predicted"/>
<gene>
    <name evidence="1" type="ORF">VTAP4600_A1909</name>
</gene>
<sequence length="64" mass="7191">MKYSLFAPKKSDVAPKLQFAEVVAKILKQYSSALQSEGLLIDRSTKYAINPEHSWLLTQVIPAK</sequence>
<dbReference type="Proteomes" id="UP000235828">
    <property type="component" value="Chromosome A"/>
</dbReference>
<organism evidence="1 2">
    <name type="scientific">Vibrio tapetis subsp. tapetis</name>
    <dbReference type="NCBI Taxonomy" id="1671868"/>
    <lineage>
        <taxon>Bacteria</taxon>
        <taxon>Pseudomonadati</taxon>
        <taxon>Pseudomonadota</taxon>
        <taxon>Gammaproteobacteria</taxon>
        <taxon>Vibrionales</taxon>
        <taxon>Vibrionaceae</taxon>
        <taxon>Vibrio</taxon>
    </lineage>
</organism>